<proteinExistence type="predicted"/>
<dbReference type="AlphaFoldDB" id="C8PMU4"/>
<dbReference type="EMBL" id="ACYH01000011">
    <property type="protein sequence ID" value="EEV21511.1"/>
    <property type="molecule type" value="Genomic_DNA"/>
</dbReference>
<accession>C8PMU4</accession>
<sequence length="45" mass="5045">MVWDTKKAARKSPLGFQAAFMHPRRTSGGTNQKQLHIAGMMPVYV</sequence>
<protein>
    <submittedName>
        <fullName evidence="1">Uncharacterized protein</fullName>
    </submittedName>
</protein>
<organism evidence="1 2">
    <name type="scientific">Treponema vincentii ATCC 35580</name>
    <dbReference type="NCBI Taxonomy" id="596324"/>
    <lineage>
        <taxon>Bacteria</taxon>
        <taxon>Pseudomonadati</taxon>
        <taxon>Spirochaetota</taxon>
        <taxon>Spirochaetia</taxon>
        <taxon>Spirochaetales</taxon>
        <taxon>Treponemataceae</taxon>
        <taxon>Treponema</taxon>
    </lineage>
</organism>
<evidence type="ECO:0000313" key="2">
    <source>
        <dbReference type="Proteomes" id="UP000004509"/>
    </source>
</evidence>
<reference evidence="1 2" key="1">
    <citation type="submission" date="2009-07" db="EMBL/GenBank/DDBJ databases">
        <authorList>
            <person name="Madupu R."/>
            <person name="Sebastian Y."/>
            <person name="Durkin A.S."/>
            <person name="Torralba M."/>
            <person name="Methe B."/>
            <person name="Sutton G.G."/>
            <person name="Strausberg R.L."/>
            <person name="Nelson K.E."/>
        </authorList>
    </citation>
    <scope>NUCLEOTIDE SEQUENCE [LARGE SCALE GENOMIC DNA]</scope>
    <source>
        <strain evidence="1 2">ATCC 35580</strain>
    </source>
</reference>
<name>C8PMU4_9SPIR</name>
<evidence type="ECO:0000313" key="1">
    <source>
        <dbReference type="EMBL" id="EEV21511.1"/>
    </source>
</evidence>
<dbReference type="Proteomes" id="UP000004509">
    <property type="component" value="Unassembled WGS sequence"/>
</dbReference>
<gene>
    <name evidence="1" type="ORF">TREVI0001_0721</name>
</gene>
<comment type="caution">
    <text evidence="1">The sequence shown here is derived from an EMBL/GenBank/DDBJ whole genome shotgun (WGS) entry which is preliminary data.</text>
</comment>